<evidence type="ECO:0000256" key="1">
    <source>
        <dbReference type="ARBA" id="ARBA00001954"/>
    </source>
</evidence>
<dbReference type="Gene3D" id="3.30.930.10">
    <property type="entry name" value="Bira Bifunctional Protein, Domain 2"/>
    <property type="match status" value="1"/>
</dbReference>
<keyword evidence="5" id="KW-0408">Iron</keyword>
<reference evidence="10 11" key="1">
    <citation type="submission" date="2024-02" db="EMBL/GenBank/DDBJ databases">
        <authorList>
            <person name="Chen Y."/>
            <person name="Shah S."/>
            <person name="Dougan E. K."/>
            <person name="Thang M."/>
            <person name="Chan C."/>
        </authorList>
    </citation>
    <scope>NUCLEOTIDE SEQUENCE [LARGE SCALE GENOMIC DNA]</scope>
</reference>
<dbReference type="SUPFAM" id="SSF51197">
    <property type="entry name" value="Clavaminate synthase-like"/>
    <property type="match status" value="1"/>
</dbReference>
<dbReference type="Pfam" id="PF13621">
    <property type="entry name" value="Cupin_8"/>
    <property type="match status" value="1"/>
</dbReference>
<evidence type="ECO:0000313" key="10">
    <source>
        <dbReference type="EMBL" id="CAK9026082.1"/>
    </source>
</evidence>
<dbReference type="PANTHER" id="PTHR12461">
    <property type="entry name" value="HYPOXIA-INDUCIBLE FACTOR 1 ALPHA INHIBITOR-RELATED"/>
    <property type="match status" value="1"/>
</dbReference>
<sequence>MFLCAFAKVFLLWVSTLGEAKAPVPPTVEPGAKDFGGGTSDTPGHGAWMQEVGHSKPVEVLTGLPDWQTFYQDYVRANRPVVLKNAAQTQKAFSKWTDEYLLDLWRKRRVDVEIKKVEERGGPTVQWPFEKFLREMYKVERKDELYAVIGFEDDAQALADVALPQPARCQEVWPQSATLWMSNGGTMSVLHNDDGENFLMLLDGTKSAHHYLLTRHWQKASLWMKAELLHLLAELFTTANLSSRVELHLSDTRLLRLLLEAAHQRALREAHSGGAVKPGPKALQADTDRNAVSGAGERLRGRMLEALRRQAATASGERLANSQSGSSGNSSLPVQDPVRNYIPPAALERAAAELAGLLAGASSPEAPKSVHAFLSEVEELYASSNIPAPASPASPRGSSQVSLGGRSLSESVAEDLKEVLRSLRALDSLLASQTSWRGVMIDPQMPINSMYGPGLIFSVLMHLPGVASPTMVCVGGRVDTLATQYMRLHAPQSSSDEVVTQPAPGLGSLCGISAELAMDKLAAGLVQLAQAPSQAATNKQRGKSLLASVPWWRQFASCWPTVLLGPAAREERSSGETGESWHLEAIHVAAGLWRSGASCQLWPPFGECIDARVVSEAQKSLAQYGPDGFPGPLPPDFIVTVRMPEKSDPNPREDDGTKKAQKTEEEVKKEIPIRFSIRAISDQGHEAMDRAAKDARGRIDFEGRSRLLDFFERLARRHAGTASRGQSSFA</sequence>
<dbReference type="InterPro" id="IPR014710">
    <property type="entry name" value="RmlC-like_jellyroll"/>
</dbReference>
<dbReference type="InterPro" id="IPR041667">
    <property type="entry name" value="Cupin_8"/>
</dbReference>
<evidence type="ECO:0000256" key="6">
    <source>
        <dbReference type="ARBA" id="ARBA00023242"/>
    </source>
</evidence>
<dbReference type="Proteomes" id="UP001642484">
    <property type="component" value="Unassembled WGS sequence"/>
</dbReference>
<dbReference type="InterPro" id="IPR045864">
    <property type="entry name" value="aa-tRNA-synth_II/BPL/LPL"/>
</dbReference>
<dbReference type="EMBL" id="CAXAMN010008668">
    <property type="protein sequence ID" value="CAK9026082.1"/>
    <property type="molecule type" value="Genomic_DNA"/>
</dbReference>
<evidence type="ECO:0000256" key="3">
    <source>
        <dbReference type="ARBA" id="ARBA00022723"/>
    </source>
</evidence>
<dbReference type="PANTHER" id="PTHR12461:SF106">
    <property type="entry name" value="BIFUNCTIONAL PEPTIDASE AND ARGINYL-HYDROXYLASE JMJD5"/>
    <property type="match status" value="1"/>
</dbReference>
<organism evidence="10 11">
    <name type="scientific">Durusdinium trenchii</name>
    <dbReference type="NCBI Taxonomy" id="1381693"/>
    <lineage>
        <taxon>Eukaryota</taxon>
        <taxon>Sar</taxon>
        <taxon>Alveolata</taxon>
        <taxon>Dinophyceae</taxon>
        <taxon>Suessiales</taxon>
        <taxon>Symbiodiniaceae</taxon>
        <taxon>Durusdinium</taxon>
    </lineage>
</organism>
<feature type="domain" description="Cupin-like" evidence="9">
    <location>
        <begin position="68"/>
        <end position="207"/>
    </location>
</feature>
<comment type="cofactor">
    <cofactor evidence="1">
        <name>Fe(2+)</name>
        <dbReference type="ChEBI" id="CHEBI:29033"/>
    </cofactor>
</comment>
<feature type="region of interest" description="Disordered" evidence="7">
    <location>
        <begin position="28"/>
        <end position="49"/>
    </location>
</feature>
<feature type="compositionally biased region" description="Low complexity" evidence="7">
    <location>
        <begin position="386"/>
        <end position="399"/>
    </location>
</feature>
<proteinExistence type="predicted"/>
<name>A0ABP0KGY0_9DINO</name>
<evidence type="ECO:0000256" key="4">
    <source>
        <dbReference type="ARBA" id="ARBA00023002"/>
    </source>
</evidence>
<evidence type="ECO:0000256" key="8">
    <source>
        <dbReference type="SAM" id="SignalP"/>
    </source>
</evidence>
<feature type="region of interest" description="Disordered" evidence="7">
    <location>
        <begin position="386"/>
        <end position="405"/>
    </location>
</feature>
<keyword evidence="4" id="KW-0560">Oxidoreductase</keyword>
<accession>A0ABP0KGY0</accession>
<feature type="chain" id="PRO_5046532830" description="Cupin-like domain-containing protein" evidence="8">
    <location>
        <begin position="21"/>
        <end position="730"/>
    </location>
</feature>
<feature type="compositionally biased region" description="Low complexity" evidence="7">
    <location>
        <begin position="321"/>
        <end position="331"/>
    </location>
</feature>
<protein>
    <recommendedName>
        <fullName evidence="9">Cupin-like domain-containing protein</fullName>
    </recommendedName>
</protein>
<keyword evidence="3" id="KW-0479">Metal-binding</keyword>
<keyword evidence="8" id="KW-0732">Signal</keyword>
<evidence type="ECO:0000313" key="11">
    <source>
        <dbReference type="Proteomes" id="UP001642484"/>
    </source>
</evidence>
<feature type="signal peptide" evidence="8">
    <location>
        <begin position="1"/>
        <end position="20"/>
    </location>
</feature>
<evidence type="ECO:0000256" key="5">
    <source>
        <dbReference type="ARBA" id="ARBA00023004"/>
    </source>
</evidence>
<feature type="region of interest" description="Disordered" evidence="7">
    <location>
        <begin position="268"/>
        <end position="297"/>
    </location>
</feature>
<evidence type="ECO:0000256" key="2">
    <source>
        <dbReference type="ARBA" id="ARBA00004123"/>
    </source>
</evidence>
<dbReference type="Gene3D" id="2.60.120.10">
    <property type="entry name" value="Jelly Rolls"/>
    <property type="match status" value="1"/>
</dbReference>
<evidence type="ECO:0000259" key="9">
    <source>
        <dbReference type="Pfam" id="PF13621"/>
    </source>
</evidence>
<gene>
    <name evidence="10" type="ORF">CCMP2556_LOCUS16224</name>
</gene>
<evidence type="ECO:0000256" key="7">
    <source>
        <dbReference type="SAM" id="MobiDB-lite"/>
    </source>
</evidence>
<comment type="subcellular location">
    <subcellularLocation>
        <location evidence="2">Nucleus</location>
    </subcellularLocation>
</comment>
<keyword evidence="11" id="KW-1185">Reference proteome</keyword>
<comment type="caution">
    <text evidence="10">The sequence shown here is derived from an EMBL/GenBank/DDBJ whole genome shotgun (WGS) entry which is preliminary data.</text>
</comment>
<keyword evidence="6" id="KW-0539">Nucleus</keyword>
<feature type="region of interest" description="Disordered" evidence="7">
    <location>
        <begin position="643"/>
        <end position="668"/>
    </location>
</feature>
<feature type="region of interest" description="Disordered" evidence="7">
    <location>
        <begin position="310"/>
        <end position="337"/>
    </location>
</feature>